<dbReference type="EC" id="2.7.7.27" evidence="3"/>
<evidence type="ECO:0000256" key="6">
    <source>
        <dbReference type="ARBA" id="ARBA00022695"/>
    </source>
</evidence>
<dbReference type="GO" id="GO:0005978">
    <property type="term" value="P:glycogen biosynthetic process"/>
    <property type="evidence" value="ECO:0007669"/>
    <property type="project" value="InterPro"/>
</dbReference>
<keyword evidence="5" id="KW-0808">Transferase</keyword>
<evidence type="ECO:0000259" key="9">
    <source>
        <dbReference type="Pfam" id="PF00483"/>
    </source>
</evidence>
<keyword evidence="6" id="KW-0548">Nucleotidyltransferase</keyword>
<evidence type="ECO:0000256" key="8">
    <source>
        <dbReference type="SAM" id="MobiDB-lite"/>
    </source>
</evidence>
<evidence type="ECO:0000256" key="4">
    <source>
        <dbReference type="ARBA" id="ARBA00022533"/>
    </source>
</evidence>
<gene>
    <name evidence="10" type="ORF">OMED0936_LOCUS834</name>
</gene>
<dbReference type="GO" id="GO:0000166">
    <property type="term" value="F:nucleotide binding"/>
    <property type="evidence" value="ECO:0007669"/>
    <property type="project" value="UniProtKB-KW"/>
</dbReference>
<dbReference type="InterPro" id="IPR005835">
    <property type="entry name" value="NTP_transferase_dom"/>
</dbReference>
<reference evidence="10" key="1">
    <citation type="submission" date="2021-01" db="EMBL/GenBank/DDBJ databases">
        <authorList>
            <person name="Corre E."/>
            <person name="Pelletier E."/>
            <person name="Niang G."/>
            <person name="Scheremetjew M."/>
            <person name="Finn R."/>
            <person name="Kale V."/>
            <person name="Holt S."/>
            <person name="Cochrane G."/>
            <person name="Meng A."/>
            <person name="Brown T."/>
            <person name="Cohen L."/>
        </authorList>
    </citation>
    <scope>NUCLEOTIDE SEQUENCE</scope>
    <source>
        <strain evidence="10">Clade-D-RCC2573</strain>
    </source>
</reference>
<comment type="similarity">
    <text evidence="2">Belongs to the bacterial/plant glucose-1-phosphate adenylyltransferase family.</text>
</comment>
<dbReference type="AlphaFoldDB" id="A0A7S0TCB6"/>
<evidence type="ECO:0000256" key="5">
    <source>
        <dbReference type="ARBA" id="ARBA00022679"/>
    </source>
</evidence>
<accession>A0A7S0TCB6</accession>
<sequence length="565" mass="61651">MISMRSMRAHAVVGDVARGRARTRRTTTRASAPRGCPSPSHGARENQQSRRDGVKAQNARFDARASAVDASAVRGRAETTTSLSPTTTTSSTTRASESRQTRTTSERARRRIKMRDVRCVVLAGGADETNPLTKNRARSAMRLGGPYRVIDFPMTNLINSGARQMYVLTQYNSHSLVSHVSRAFPAEMFGNNYEGFVEVLPTSQSREHGETWSVGSADCVLRHLTAGSLTKQRFDVEWEDECLAELGSLQECSAYAADGVTIVLAAEQLYEMDFNQFLEQHLASGADVTIGMHTDADAGSATRLGVMDVDENTGEVFSFVEKPDIEKLAEFMECSTEAELNACSFKVNMGVYAFNNSVLEELLVNSKVDSTRHEFGSHVIPYALDRGYKVSSFRHEAYWQPIRSLRDCYEANISVATDGAAASLLSFDRVMFTKPNFLPPTTFYGSSLVQGSIVSDGCVIHDESKVIDSVVGPCTILGKNVSLERVVLVGRDEMLKRAGTKVPDVGENTTLRNCVVDSDAIIGANVSITNARGIQNMDCSDYGYVITEGIVTILGGVVIPDGFKM</sequence>
<feature type="domain" description="Nucleotidyl transferase" evidence="9">
    <location>
        <begin position="120"/>
        <end position="414"/>
    </location>
</feature>
<evidence type="ECO:0000256" key="1">
    <source>
        <dbReference type="ARBA" id="ARBA00000956"/>
    </source>
</evidence>
<dbReference type="PANTHER" id="PTHR43523">
    <property type="entry name" value="GLUCOSE-1-PHOSPHATE ADENYLYLTRANSFERASE-RELATED"/>
    <property type="match status" value="1"/>
</dbReference>
<feature type="region of interest" description="Disordered" evidence="8">
    <location>
        <begin position="1"/>
        <end position="110"/>
    </location>
</feature>
<dbReference type="InterPro" id="IPR029044">
    <property type="entry name" value="Nucleotide-diphossugar_trans"/>
</dbReference>
<dbReference type="GO" id="GO:0008878">
    <property type="term" value="F:glucose-1-phosphate adenylyltransferase activity"/>
    <property type="evidence" value="ECO:0007669"/>
    <property type="project" value="UniProtKB-EC"/>
</dbReference>
<evidence type="ECO:0000256" key="7">
    <source>
        <dbReference type="ARBA" id="ARBA00022741"/>
    </source>
</evidence>
<evidence type="ECO:0000313" key="10">
    <source>
        <dbReference type="EMBL" id="CAD8727916.1"/>
    </source>
</evidence>
<protein>
    <recommendedName>
        <fullName evidence="3">glucose-1-phosphate adenylyltransferase</fullName>
        <ecNumber evidence="3">2.7.7.27</ecNumber>
    </recommendedName>
</protein>
<evidence type="ECO:0000256" key="2">
    <source>
        <dbReference type="ARBA" id="ARBA00010443"/>
    </source>
</evidence>
<dbReference type="Gene3D" id="2.160.10.10">
    <property type="entry name" value="Hexapeptide repeat proteins"/>
    <property type="match status" value="1"/>
</dbReference>
<feature type="compositionally biased region" description="Basic and acidic residues" evidence="8">
    <location>
        <begin position="96"/>
        <end position="107"/>
    </location>
</feature>
<keyword evidence="4" id="KW-0021">Allosteric enzyme</keyword>
<dbReference type="PANTHER" id="PTHR43523:SF12">
    <property type="entry name" value="GLUCOSE-1-PHOSPHATE ADENYLYLTRANSFERASE LARGE SUBUNIT 1, CHLOROPLASTIC-RELATED"/>
    <property type="match status" value="1"/>
</dbReference>
<proteinExistence type="inferred from homology"/>
<organism evidence="10">
    <name type="scientific">Ostreococcus mediterraneus</name>
    <dbReference type="NCBI Taxonomy" id="1486918"/>
    <lineage>
        <taxon>Eukaryota</taxon>
        <taxon>Viridiplantae</taxon>
        <taxon>Chlorophyta</taxon>
        <taxon>Mamiellophyceae</taxon>
        <taxon>Mamiellales</taxon>
        <taxon>Bathycoccaceae</taxon>
        <taxon>Ostreococcus</taxon>
    </lineage>
</organism>
<dbReference type="Pfam" id="PF25247">
    <property type="entry name" value="LbH_GLGC"/>
    <property type="match status" value="1"/>
</dbReference>
<feature type="compositionally biased region" description="Low complexity" evidence="8">
    <location>
        <begin position="64"/>
        <end position="95"/>
    </location>
</feature>
<dbReference type="Gene3D" id="3.90.550.10">
    <property type="entry name" value="Spore Coat Polysaccharide Biosynthesis Protein SpsA, Chain A"/>
    <property type="match status" value="1"/>
</dbReference>
<dbReference type="InterPro" id="IPR011831">
    <property type="entry name" value="ADP-Glc_PPase"/>
</dbReference>
<dbReference type="EMBL" id="HBFF01001026">
    <property type="protein sequence ID" value="CAD8727916.1"/>
    <property type="molecule type" value="Transcribed_RNA"/>
</dbReference>
<dbReference type="SUPFAM" id="SSF53448">
    <property type="entry name" value="Nucleotide-diphospho-sugar transferases"/>
    <property type="match status" value="1"/>
</dbReference>
<dbReference type="Pfam" id="PF00483">
    <property type="entry name" value="NTP_transferase"/>
    <property type="match status" value="1"/>
</dbReference>
<feature type="compositionally biased region" description="Basic and acidic residues" evidence="8">
    <location>
        <begin position="42"/>
        <end position="54"/>
    </location>
</feature>
<evidence type="ECO:0000256" key="3">
    <source>
        <dbReference type="ARBA" id="ARBA00012460"/>
    </source>
</evidence>
<dbReference type="SUPFAM" id="SSF51161">
    <property type="entry name" value="Trimeric LpxA-like enzymes"/>
    <property type="match status" value="1"/>
</dbReference>
<comment type="catalytic activity">
    <reaction evidence="1">
        <text>alpha-D-glucose 1-phosphate + ATP + H(+) = ADP-alpha-D-glucose + diphosphate</text>
        <dbReference type="Rhea" id="RHEA:12120"/>
        <dbReference type="ChEBI" id="CHEBI:15378"/>
        <dbReference type="ChEBI" id="CHEBI:30616"/>
        <dbReference type="ChEBI" id="CHEBI:33019"/>
        <dbReference type="ChEBI" id="CHEBI:57498"/>
        <dbReference type="ChEBI" id="CHEBI:58601"/>
        <dbReference type="EC" id="2.7.7.27"/>
    </reaction>
</comment>
<name>A0A7S0TCB6_9CHLO</name>
<keyword evidence="7" id="KW-0547">Nucleotide-binding</keyword>
<dbReference type="InterPro" id="IPR011004">
    <property type="entry name" value="Trimer_LpxA-like_sf"/>
</dbReference>